<dbReference type="AlphaFoldDB" id="A0A369CH34"/>
<dbReference type="NCBIfam" id="TIGR02481">
    <property type="entry name" value="hemeryth_dom"/>
    <property type="match status" value="1"/>
</dbReference>
<reference evidence="6 7" key="1">
    <citation type="submission" date="2018-07" db="EMBL/GenBank/DDBJ databases">
        <title>Genomic Encyclopedia of Type Strains, Phase IV (KMG-IV): sequencing the most valuable type-strain genomes for metagenomic binning, comparative biology and taxonomic classification.</title>
        <authorList>
            <person name="Goeker M."/>
        </authorList>
    </citation>
    <scope>NUCLEOTIDE SEQUENCE [LARGE SCALE GENOMIC DNA]</scope>
    <source>
        <strain evidence="6 7">DSM 26407</strain>
    </source>
</reference>
<comment type="caution">
    <text evidence="6">The sequence shown here is derived from an EMBL/GenBank/DDBJ whole genome shotgun (WGS) entry which is preliminary data.</text>
</comment>
<accession>A0A369CH34</accession>
<keyword evidence="2" id="KW-0813">Transport</keyword>
<gene>
    <name evidence="6" type="ORF">DFQ59_102346</name>
</gene>
<dbReference type="InterPro" id="IPR016131">
    <property type="entry name" value="Haemerythrin_Fe_BS"/>
</dbReference>
<evidence type="ECO:0000256" key="3">
    <source>
        <dbReference type="ARBA" id="ARBA00022723"/>
    </source>
</evidence>
<dbReference type="CDD" id="cd12107">
    <property type="entry name" value="Hemerythrin"/>
    <property type="match status" value="1"/>
</dbReference>
<keyword evidence="7" id="KW-1185">Reference proteome</keyword>
<evidence type="ECO:0000313" key="6">
    <source>
        <dbReference type="EMBL" id="RCX31996.1"/>
    </source>
</evidence>
<dbReference type="InterPro" id="IPR012312">
    <property type="entry name" value="Hemerythrin-like"/>
</dbReference>
<dbReference type="InterPro" id="IPR035938">
    <property type="entry name" value="Hemerythrin-like_sf"/>
</dbReference>
<dbReference type="GO" id="GO:0046872">
    <property type="term" value="F:metal ion binding"/>
    <property type="evidence" value="ECO:0007669"/>
    <property type="project" value="UniProtKB-KW"/>
</dbReference>
<keyword evidence="3" id="KW-0479">Metal-binding</keyword>
<dbReference type="PANTHER" id="PTHR37164:SF1">
    <property type="entry name" value="BACTERIOHEMERYTHRIN"/>
    <property type="match status" value="1"/>
</dbReference>
<keyword evidence="4" id="KW-0408">Iron</keyword>
<dbReference type="EMBL" id="QPJY01000002">
    <property type="protein sequence ID" value="RCX31996.1"/>
    <property type="molecule type" value="Genomic_DNA"/>
</dbReference>
<dbReference type="Pfam" id="PF01814">
    <property type="entry name" value="Hemerythrin"/>
    <property type="match status" value="1"/>
</dbReference>
<dbReference type="Proteomes" id="UP000252707">
    <property type="component" value="Unassembled WGS sequence"/>
</dbReference>
<comment type="similarity">
    <text evidence="1">Belongs to the hemerythrin family.</text>
</comment>
<dbReference type="InterPro" id="IPR050669">
    <property type="entry name" value="Hemerythrin"/>
</dbReference>
<sequence length="136" mass="15133">MSLIAEVDRHYRLGVEDMDQVHREFADLVNALEQADKPAFAAGFGRLLAHTEAHFAAEEARMAASAFPATAEHRADHQRVLGDLHRFARQVARGRTAMARAYLREQIPAWFSLHATTMDSALAAHLKATRSRDAEA</sequence>
<proteinExistence type="inferred from homology"/>
<organism evidence="6 7">
    <name type="scientific">Thioalbus denitrificans</name>
    <dbReference type="NCBI Taxonomy" id="547122"/>
    <lineage>
        <taxon>Bacteria</taxon>
        <taxon>Pseudomonadati</taxon>
        <taxon>Pseudomonadota</taxon>
        <taxon>Gammaproteobacteria</taxon>
        <taxon>Chromatiales</taxon>
        <taxon>Ectothiorhodospiraceae</taxon>
        <taxon>Thioalbus</taxon>
    </lineage>
</organism>
<dbReference type="RefSeq" id="WP_114278823.1">
    <property type="nucleotide sequence ID" value="NZ_QPJY01000002.1"/>
</dbReference>
<feature type="domain" description="Hemerythrin-like" evidence="5">
    <location>
        <begin position="14"/>
        <end position="124"/>
    </location>
</feature>
<evidence type="ECO:0000259" key="5">
    <source>
        <dbReference type="Pfam" id="PF01814"/>
    </source>
</evidence>
<dbReference type="InterPro" id="IPR012827">
    <property type="entry name" value="Hemerythrin_metal-bd"/>
</dbReference>
<dbReference type="PANTHER" id="PTHR37164">
    <property type="entry name" value="BACTERIOHEMERYTHRIN"/>
    <property type="match status" value="1"/>
</dbReference>
<dbReference type="PROSITE" id="PS00550">
    <property type="entry name" value="HEMERYTHRINS"/>
    <property type="match status" value="1"/>
</dbReference>
<evidence type="ECO:0000256" key="4">
    <source>
        <dbReference type="ARBA" id="ARBA00023004"/>
    </source>
</evidence>
<name>A0A369CH34_9GAMM</name>
<evidence type="ECO:0000313" key="7">
    <source>
        <dbReference type="Proteomes" id="UP000252707"/>
    </source>
</evidence>
<protein>
    <submittedName>
        <fullName evidence="6">Hemerythrin-like metal-binding protein</fullName>
    </submittedName>
</protein>
<dbReference type="OrthoDB" id="5296936at2"/>
<keyword evidence="2" id="KW-0561">Oxygen transport</keyword>
<evidence type="ECO:0000256" key="1">
    <source>
        <dbReference type="ARBA" id="ARBA00010587"/>
    </source>
</evidence>
<dbReference type="SUPFAM" id="SSF47188">
    <property type="entry name" value="Hemerythrin-like"/>
    <property type="match status" value="1"/>
</dbReference>
<dbReference type="Gene3D" id="1.20.120.50">
    <property type="entry name" value="Hemerythrin-like"/>
    <property type="match status" value="1"/>
</dbReference>
<dbReference type="GO" id="GO:0005344">
    <property type="term" value="F:oxygen carrier activity"/>
    <property type="evidence" value="ECO:0007669"/>
    <property type="project" value="UniProtKB-KW"/>
</dbReference>
<evidence type="ECO:0000256" key="2">
    <source>
        <dbReference type="ARBA" id="ARBA00022621"/>
    </source>
</evidence>